<proteinExistence type="predicted"/>
<evidence type="ECO:0000313" key="3">
    <source>
        <dbReference type="Proteomes" id="UP000177263"/>
    </source>
</evidence>
<dbReference type="STRING" id="1802500.A2801_03395"/>
<evidence type="ECO:0000256" key="1">
    <source>
        <dbReference type="SAM" id="Phobius"/>
    </source>
</evidence>
<sequence>MTEELINVLPIILIALVLWLIGLSLVFTKIMLHYRKLAAKANEGDLVTAMETLLKDEEKHEGDIERIYKRLAEHENKAATYFQKHTLLRYNPFNETGGAQSFCLCLLDRDDNGVIITGLHTRDRTRVYTKPVLNGKSETELSREEKKVLLDTQKQ</sequence>
<keyword evidence="1" id="KW-0812">Transmembrane</keyword>
<reference evidence="2 3" key="1">
    <citation type="journal article" date="2016" name="Nat. Commun.">
        <title>Thousands of microbial genomes shed light on interconnected biogeochemical processes in an aquifer system.</title>
        <authorList>
            <person name="Anantharaman K."/>
            <person name="Brown C.T."/>
            <person name="Hug L.A."/>
            <person name="Sharon I."/>
            <person name="Castelle C.J."/>
            <person name="Probst A.J."/>
            <person name="Thomas B.C."/>
            <person name="Singh A."/>
            <person name="Wilkins M.J."/>
            <person name="Karaoz U."/>
            <person name="Brodie E.L."/>
            <person name="Williams K.H."/>
            <person name="Hubbard S.S."/>
            <person name="Banfield J.F."/>
        </authorList>
    </citation>
    <scope>NUCLEOTIDE SEQUENCE [LARGE SCALE GENOMIC DNA]</scope>
</reference>
<dbReference type="Pfam" id="PF14584">
    <property type="entry name" value="DUF4446"/>
    <property type="match status" value="1"/>
</dbReference>
<evidence type="ECO:0008006" key="4">
    <source>
        <dbReference type="Google" id="ProtNLM"/>
    </source>
</evidence>
<dbReference type="EMBL" id="MGGM01000019">
    <property type="protein sequence ID" value="OGM29101.1"/>
    <property type="molecule type" value="Genomic_DNA"/>
</dbReference>
<gene>
    <name evidence="2" type="ORF">A2801_03395</name>
</gene>
<dbReference type="Proteomes" id="UP000177263">
    <property type="component" value="Unassembled WGS sequence"/>
</dbReference>
<protein>
    <recommendedName>
        <fullName evidence="4">DUF4446 domain-containing protein</fullName>
    </recommendedName>
</protein>
<dbReference type="AlphaFoldDB" id="A0A1F7YP33"/>
<accession>A0A1F7YP33</accession>
<dbReference type="InterPro" id="IPR027981">
    <property type="entry name" value="DUF4446"/>
</dbReference>
<organism evidence="2 3">
    <name type="scientific">Candidatus Woesebacteria bacterium RIFCSPHIGHO2_01_FULL_41_10</name>
    <dbReference type="NCBI Taxonomy" id="1802500"/>
    <lineage>
        <taxon>Bacteria</taxon>
        <taxon>Candidatus Woeseibacteriota</taxon>
    </lineage>
</organism>
<dbReference type="InterPro" id="IPR009078">
    <property type="entry name" value="Ferritin-like_SF"/>
</dbReference>
<evidence type="ECO:0000313" key="2">
    <source>
        <dbReference type="EMBL" id="OGM29101.1"/>
    </source>
</evidence>
<name>A0A1F7YP33_9BACT</name>
<feature type="transmembrane region" description="Helical" evidence="1">
    <location>
        <begin position="6"/>
        <end position="27"/>
    </location>
</feature>
<keyword evidence="1" id="KW-1133">Transmembrane helix</keyword>
<keyword evidence="1" id="KW-0472">Membrane</keyword>
<dbReference type="SUPFAM" id="SSF47240">
    <property type="entry name" value="Ferritin-like"/>
    <property type="match status" value="1"/>
</dbReference>
<comment type="caution">
    <text evidence="2">The sequence shown here is derived from an EMBL/GenBank/DDBJ whole genome shotgun (WGS) entry which is preliminary data.</text>
</comment>